<dbReference type="EMBL" id="JAUDFV010000153">
    <property type="protein sequence ID" value="KAL2717155.1"/>
    <property type="molecule type" value="Genomic_DNA"/>
</dbReference>
<sequence>MESERDNVLLPPRLAMGKVTRRTNFLNGSNVPSILRSNLAVYIQSCKELCRRFLITRDTREYKFTVVYNPYFSPNKTQALRFNLGYTSETYQLSTMLET</sequence>
<dbReference type="Proteomes" id="UP001607302">
    <property type="component" value="Unassembled WGS sequence"/>
</dbReference>
<protein>
    <submittedName>
        <fullName evidence="1">Uncharacterized protein</fullName>
    </submittedName>
</protein>
<organism evidence="1 2">
    <name type="scientific">Vespula squamosa</name>
    <name type="common">Southern yellow jacket</name>
    <name type="synonym">Wasp</name>
    <dbReference type="NCBI Taxonomy" id="30214"/>
    <lineage>
        <taxon>Eukaryota</taxon>
        <taxon>Metazoa</taxon>
        <taxon>Ecdysozoa</taxon>
        <taxon>Arthropoda</taxon>
        <taxon>Hexapoda</taxon>
        <taxon>Insecta</taxon>
        <taxon>Pterygota</taxon>
        <taxon>Neoptera</taxon>
        <taxon>Endopterygota</taxon>
        <taxon>Hymenoptera</taxon>
        <taxon>Apocrita</taxon>
        <taxon>Aculeata</taxon>
        <taxon>Vespoidea</taxon>
        <taxon>Vespidae</taxon>
        <taxon>Vespinae</taxon>
        <taxon>Vespula</taxon>
    </lineage>
</organism>
<proteinExistence type="predicted"/>
<dbReference type="AlphaFoldDB" id="A0ABD2ABR8"/>
<gene>
    <name evidence="1" type="ORF">V1478_012855</name>
</gene>
<name>A0ABD2ABR8_VESSQ</name>
<keyword evidence="2" id="KW-1185">Reference proteome</keyword>
<reference evidence="1 2" key="1">
    <citation type="journal article" date="2024" name="Ann. Entomol. Soc. Am.">
        <title>Genomic analyses of the southern and eastern yellowjacket wasps (Hymenoptera: Vespidae) reveal evolutionary signatures of social life.</title>
        <authorList>
            <person name="Catto M.A."/>
            <person name="Caine P.B."/>
            <person name="Orr S.E."/>
            <person name="Hunt B.G."/>
            <person name="Goodisman M.A.D."/>
        </authorList>
    </citation>
    <scope>NUCLEOTIDE SEQUENCE [LARGE SCALE GENOMIC DNA]</scope>
    <source>
        <strain evidence="1">233</strain>
        <tissue evidence="1">Head and thorax</tissue>
    </source>
</reference>
<comment type="caution">
    <text evidence="1">The sequence shown here is derived from an EMBL/GenBank/DDBJ whole genome shotgun (WGS) entry which is preliminary data.</text>
</comment>
<accession>A0ABD2ABR8</accession>
<evidence type="ECO:0000313" key="2">
    <source>
        <dbReference type="Proteomes" id="UP001607302"/>
    </source>
</evidence>
<evidence type="ECO:0000313" key="1">
    <source>
        <dbReference type="EMBL" id="KAL2717155.1"/>
    </source>
</evidence>